<sequence>MKKVFVWIALSLWSVMTIFAGEKAYLFSYFINGSKDGLHLAYSYDGLNWLPLNGGRSYLTPSVGKDKLMRDPSICQAPDGTFHMVWTSSWTDRIIGYASSRDLVHWSEQQAIPVMMHEPEAHNCWAPELFYDEPSQTYYIFWATTIPGRHKEVPTSESEKGLNHRIYYVTTKDFRTFSKTKMFFNPDFSVIDAAIVKDPKHEDLIMVVKNENSNPPEKNLRVTRTKKIAKGFPTKVSAPITGKYWAEGPAPLFVGDTLYVYFDKYRDHRYGAVRSLDYGGTWEDVSEQVSFPRGIRHGTAFAVDISVVEALKSNRNYNPLIPDNVADPSVAKFGDTYYLYGTTDLDYGLNRAGTPVVWKSKDFVNWSFEGSHISGFDWSKEYEYTNDKGEKKKGYFRYWAPGRVIEQDGKYYLYTTFVKPDEKMGTYVLVADRPDGPFRFANGKGLFAPGEGFLADSKGLLAPGEGGIDSPALIDDIDGEPFIDDDGTGYIYWRRRNAARLSADRLHLEGEPVSLKTPRQGYSEGPVLFKRKGIYYYIYTLSGHQNYANAYMMSRESPLTGFVKPEGNDIFLFSSPENQVWGPGHGNVFYDEGTDEYIFLYLEYGDGGTTRQVYANRMEFNDDGTIKTLIPDIRGVGYLATPQETRTNLALQAHFYASSEKAPRTSVVNIETQPNQPLPDKGSVKSYTRTHTYQAAYVADESNGTRWMAADTDSSPYITADLKEIRNISECQFYFTRPTEGHTWRLEKSMDGKHWQTCAEQGKVQVRSPHIANGIGKARYLRLHIRRGDAGLWEWKIYEK</sequence>
<dbReference type="PANTHER" id="PTHR43301">
    <property type="entry name" value="ARABINAN ENDO-1,5-ALPHA-L-ARABINOSIDASE"/>
    <property type="match status" value="1"/>
</dbReference>
<dbReference type="InterPro" id="IPR000421">
    <property type="entry name" value="FA58C"/>
</dbReference>
<evidence type="ECO:0000259" key="7">
    <source>
        <dbReference type="PROSITE" id="PS50022"/>
    </source>
</evidence>
<accession>A0A6H0KM76</accession>
<dbReference type="SUPFAM" id="SSF49785">
    <property type="entry name" value="Galactose-binding domain-like"/>
    <property type="match status" value="1"/>
</dbReference>
<evidence type="ECO:0000256" key="4">
    <source>
        <dbReference type="ARBA" id="ARBA00023295"/>
    </source>
</evidence>
<dbReference type="AlphaFoldDB" id="A0A6H0KM76"/>
<keyword evidence="4" id="KW-0326">Glycosidase</keyword>
<dbReference type="RefSeq" id="WP_167962572.1">
    <property type="nucleotide sequence ID" value="NZ_CP050831.1"/>
</dbReference>
<dbReference type="EMBL" id="CP050831">
    <property type="protein sequence ID" value="QIU94546.1"/>
    <property type="molecule type" value="Genomic_DNA"/>
</dbReference>
<feature type="active site" description="Proton donor" evidence="5">
    <location>
        <position position="524"/>
    </location>
</feature>
<proteinExistence type="inferred from homology"/>
<reference evidence="8 9" key="1">
    <citation type="submission" date="2020-03" db="EMBL/GenBank/DDBJ databases">
        <title>Genomic analysis of Bacteroides faecium CBA7301.</title>
        <authorList>
            <person name="Kim J."/>
            <person name="Roh S.W."/>
        </authorList>
    </citation>
    <scope>NUCLEOTIDE SEQUENCE [LARGE SCALE GENOMIC DNA]</scope>
    <source>
        <strain evidence="8 9">CBA7301</strain>
    </source>
</reference>
<dbReference type="GO" id="GO:0005975">
    <property type="term" value="P:carbohydrate metabolic process"/>
    <property type="evidence" value="ECO:0007669"/>
    <property type="project" value="InterPro"/>
</dbReference>
<feature type="site" description="Important for catalytic activity, responsible for pKa modulation of the active site Glu and correct orientation of both the proton donor and substrate" evidence="6">
    <location>
        <position position="478"/>
    </location>
</feature>
<keyword evidence="9" id="KW-1185">Reference proteome</keyword>
<dbReference type="Gene3D" id="2.60.120.260">
    <property type="entry name" value="Galactose-binding domain-like"/>
    <property type="match status" value="1"/>
</dbReference>
<dbReference type="CDD" id="cd08983">
    <property type="entry name" value="GH43_Bt3655-like"/>
    <property type="match status" value="1"/>
</dbReference>
<comment type="similarity">
    <text evidence="2">Belongs to the glycosyl hydrolase 43 family.</text>
</comment>
<protein>
    <submittedName>
        <fullName evidence="8">Family 43 glycosylhydrolase</fullName>
    </submittedName>
</protein>
<evidence type="ECO:0000313" key="8">
    <source>
        <dbReference type="EMBL" id="QIU94546.1"/>
    </source>
</evidence>
<dbReference type="SUPFAM" id="SSF75005">
    <property type="entry name" value="Arabinanase/levansucrase/invertase"/>
    <property type="match status" value="2"/>
</dbReference>
<evidence type="ECO:0000256" key="6">
    <source>
        <dbReference type="PIRSR" id="PIRSR606710-2"/>
    </source>
</evidence>
<evidence type="ECO:0000313" key="9">
    <source>
        <dbReference type="Proteomes" id="UP000501780"/>
    </source>
</evidence>
<dbReference type="Gene3D" id="2.115.10.20">
    <property type="entry name" value="Glycosyl hydrolase domain, family 43"/>
    <property type="match status" value="2"/>
</dbReference>
<feature type="domain" description="F5/8 type C" evidence="7">
    <location>
        <begin position="660"/>
        <end position="800"/>
    </location>
</feature>
<evidence type="ECO:0000256" key="5">
    <source>
        <dbReference type="PIRSR" id="PIRSR606710-1"/>
    </source>
</evidence>
<comment type="pathway">
    <text evidence="1">Glycan metabolism; L-arabinan degradation.</text>
</comment>
<organism evidence="8 9">
    <name type="scientific">Bacteroides faecium</name>
    <dbReference type="NCBI Taxonomy" id="2715212"/>
    <lineage>
        <taxon>Bacteria</taxon>
        <taxon>Pseudomonadati</taxon>
        <taxon>Bacteroidota</taxon>
        <taxon>Bacteroidia</taxon>
        <taxon>Bacteroidales</taxon>
        <taxon>Bacteroidaceae</taxon>
        <taxon>Bacteroides</taxon>
    </lineage>
</organism>
<dbReference type="InterPro" id="IPR050727">
    <property type="entry name" value="GH43_arabinanases"/>
</dbReference>
<dbReference type="InterPro" id="IPR023296">
    <property type="entry name" value="Glyco_hydro_beta-prop_sf"/>
</dbReference>
<gene>
    <name evidence="8" type="ORF">BacF7301_10520</name>
</gene>
<dbReference type="Pfam" id="PF00754">
    <property type="entry name" value="F5_F8_type_C"/>
    <property type="match status" value="1"/>
</dbReference>
<evidence type="ECO:0000256" key="3">
    <source>
        <dbReference type="ARBA" id="ARBA00022801"/>
    </source>
</evidence>
<feature type="active site" description="Proton acceptor" evidence="5">
    <location>
        <position position="327"/>
    </location>
</feature>
<evidence type="ECO:0000256" key="2">
    <source>
        <dbReference type="ARBA" id="ARBA00009865"/>
    </source>
</evidence>
<dbReference type="PANTHER" id="PTHR43301:SF3">
    <property type="entry name" value="ARABINAN ENDO-1,5-ALPHA-L-ARABINOSIDASE A-RELATED"/>
    <property type="match status" value="1"/>
</dbReference>
<evidence type="ECO:0000256" key="1">
    <source>
        <dbReference type="ARBA" id="ARBA00004834"/>
    </source>
</evidence>
<dbReference type="InterPro" id="IPR006710">
    <property type="entry name" value="Glyco_hydro_43"/>
</dbReference>
<dbReference type="GO" id="GO:0004553">
    <property type="term" value="F:hydrolase activity, hydrolyzing O-glycosyl compounds"/>
    <property type="evidence" value="ECO:0007669"/>
    <property type="project" value="InterPro"/>
</dbReference>
<dbReference type="Proteomes" id="UP000501780">
    <property type="component" value="Chromosome"/>
</dbReference>
<dbReference type="InterPro" id="IPR008979">
    <property type="entry name" value="Galactose-bd-like_sf"/>
</dbReference>
<name>A0A6H0KM76_9BACE</name>
<dbReference type="KEGG" id="bfc:BacF7301_10520"/>
<dbReference type="PROSITE" id="PS50022">
    <property type="entry name" value="FA58C_3"/>
    <property type="match status" value="1"/>
</dbReference>
<keyword evidence="3 8" id="KW-0378">Hydrolase</keyword>
<dbReference type="Pfam" id="PF04616">
    <property type="entry name" value="Glyco_hydro_43"/>
    <property type="match status" value="2"/>
</dbReference>